<dbReference type="AlphaFoldDB" id="A0A0G4HY02"/>
<name>A0A0G4HY02_9ALVE</name>
<feature type="transmembrane region" description="Helical" evidence="2">
    <location>
        <begin position="30"/>
        <end position="51"/>
    </location>
</feature>
<feature type="compositionally biased region" description="Basic and acidic residues" evidence="1">
    <location>
        <begin position="387"/>
        <end position="400"/>
    </location>
</feature>
<keyword evidence="2" id="KW-0472">Membrane</keyword>
<dbReference type="EMBL" id="CDMZ01004320">
    <property type="protein sequence ID" value="CEM49389.1"/>
    <property type="molecule type" value="Genomic_DNA"/>
</dbReference>
<accession>A0A0G4HY02</accession>
<evidence type="ECO:0000256" key="1">
    <source>
        <dbReference type="SAM" id="MobiDB-lite"/>
    </source>
</evidence>
<keyword evidence="2" id="KW-1133">Transmembrane helix</keyword>
<feature type="compositionally biased region" description="Low complexity" evidence="1">
    <location>
        <begin position="421"/>
        <end position="439"/>
    </location>
</feature>
<gene>
    <name evidence="3" type="ORF">Cvel_9388</name>
</gene>
<evidence type="ECO:0000313" key="3">
    <source>
        <dbReference type="EMBL" id="CEM49389.1"/>
    </source>
</evidence>
<feature type="transmembrane region" description="Helical" evidence="2">
    <location>
        <begin position="63"/>
        <end position="82"/>
    </location>
</feature>
<feature type="region of interest" description="Disordered" evidence="1">
    <location>
        <begin position="358"/>
        <end position="494"/>
    </location>
</feature>
<reference evidence="3" key="1">
    <citation type="submission" date="2014-11" db="EMBL/GenBank/DDBJ databases">
        <authorList>
            <person name="Otto D Thomas"/>
            <person name="Naeem Raeece"/>
        </authorList>
    </citation>
    <scope>NUCLEOTIDE SEQUENCE</scope>
</reference>
<protein>
    <submittedName>
        <fullName evidence="3">Uncharacterized protein</fullName>
    </submittedName>
</protein>
<proteinExistence type="predicted"/>
<evidence type="ECO:0000256" key="2">
    <source>
        <dbReference type="SAM" id="Phobius"/>
    </source>
</evidence>
<feature type="transmembrane region" description="Helical" evidence="2">
    <location>
        <begin position="141"/>
        <end position="164"/>
    </location>
</feature>
<organism evidence="3">
    <name type="scientific">Chromera velia CCMP2878</name>
    <dbReference type="NCBI Taxonomy" id="1169474"/>
    <lineage>
        <taxon>Eukaryota</taxon>
        <taxon>Sar</taxon>
        <taxon>Alveolata</taxon>
        <taxon>Colpodellida</taxon>
        <taxon>Chromeraceae</taxon>
        <taxon>Chromera</taxon>
    </lineage>
</organism>
<feature type="compositionally biased region" description="Basic residues" evidence="1">
    <location>
        <begin position="484"/>
        <end position="494"/>
    </location>
</feature>
<sequence length="494" mass="54152">MLQYLRREALQNASAELPGLVDLPKFSEQFAFGGLCVSAILCVLCAVFKLIPSKRNPFQSVSWCCYPLLISIAALQGLQFLLSNECVPLAPSDEMGFSPCTNLKIYWANIGILLMCSLPISLSLLLWGVAETKTLKFVQGFFCLLCVVASLGYLLSIGFCPWEYFNGKSERGLRATVLVTEPFLPTRRLKWFFEPNTLSASLEDFLARFDLVKYFSELTLFALSVVQLLFPRGPGKWLSVCLPLLSILSLFAFLSVEFSSKTVDQVWHGLKEGEFPVRDSATEVASLLLPWASPLLSVWFLLLRPLFLGVCCRRGQTPLSASRVAFSEQCESVGALEKSQQQADAGGVHGGLIPSAETAETEVEETGEAPLMQMQEDQRSMAEGIPPEERERQRDAEVERGPGFANPMDILDIDRTDQDKSASSSASASAPPSRAATSRGGKRQPKKRPADPVLQGEGEVDPLTASDPVAPAGEEASNSNVSSRSHRYGLRPRK</sequence>
<keyword evidence="2" id="KW-0812">Transmembrane</keyword>
<feature type="transmembrane region" description="Helical" evidence="2">
    <location>
        <begin position="105"/>
        <end position="129"/>
    </location>
</feature>
<dbReference type="VEuPathDB" id="CryptoDB:Cvel_9388"/>